<organism evidence="13 14">
    <name type="scientific">Tectimicrobiota bacterium</name>
    <dbReference type="NCBI Taxonomy" id="2528274"/>
    <lineage>
        <taxon>Bacteria</taxon>
        <taxon>Pseudomonadati</taxon>
        <taxon>Nitrospinota/Tectimicrobiota group</taxon>
        <taxon>Candidatus Tectimicrobiota</taxon>
    </lineage>
</organism>
<dbReference type="SUPFAM" id="SSF103481">
    <property type="entry name" value="Multidrug resistance efflux transporter EmrE"/>
    <property type="match status" value="2"/>
</dbReference>
<feature type="transmembrane region" description="Helical" evidence="11">
    <location>
        <begin position="209"/>
        <end position="229"/>
    </location>
</feature>
<evidence type="ECO:0000256" key="10">
    <source>
        <dbReference type="ARBA" id="ARBA00023136"/>
    </source>
</evidence>
<evidence type="ECO:0000256" key="5">
    <source>
        <dbReference type="ARBA" id="ARBA00022556"/>
    </source>
</evidence>
<evidence type="ECO:0000256" key="3">
    <source>
        <dbReference type="ARBA" id="ARBA00022516"/>
    </source>
</evidence>
<reference evidence="13" key="1">
    <citation type="submission" date="2019-03" db="EMBL/GenBank/DDBJ databases">
        <title>Lake Tanganyika Metagenome-Assembled Genomes (MAGs).</title>
        <authorList>
            <person name="Tran P."/>
        </authorList>
    </citation>
    <scope>NUCLEOTIDE SEQUENCE</scope>
    <source>
        <strain evidence="13">K_DeepCast_65m_m2_066</strain>
    </source>
</reference>
<comment type="caution">
    <text evidence="13">The sequence shown here is derived from an EMBL/GenBank/DDBJ whole genome shotgun (WGS) entry which is preliminary data.</text>
</comment>
<comment type="subcellular location">
    <subcellularLocation>
        <location evidence="1">Cell membrane</location>
        <topology evidence="1">Multi-pass membrane protein</topology>
    </subcellularLocation>
</comment>
<proteinExistence type="predicted"/>
<name>A0A937W5Y8_UNCTE</name>
<keyword evidence="9" id="KW-0443">Lipid metabolism</keyword>
<dbReference type="Pfam" id="PF00892">
    <property type="entry name" value="EamA"/>
    <property type="match status" value="1"/>
</dbReference>
<keyword evidence="6 11" id="KW-0812">Transmembrane</keyword>
<protein>
    <recommendedName>
        <fullName evidence="12">EamA domain-containing protein</fullName>
    </recommendedName>
</protein>
<keyword evidence="8 11" id="KW-1133">Transmembrane helix</keyword>
<dbReference type="GO" id="GO:0009103">
    <property type="term" value="P:lipopolysaccharide biosynthetic process"/>
    <property type="evidence" value="ECO:0007669"/>
    <property type="project" value="UniProtKB-KW"/>
</dbReference>
<dbReference type="PANTHER" id="PTHR30561:SF9">
    <property type="entry name" value="4-AMINO-4-DEOXY-L-ARABINOSE-PHOSPHOUNDECAPRENOL FLIPPASE SUBUNIT ARNF-RELATED"/>
    <property type="match status" value="1"/>
</dbReference>
<feature type="transmembrane region" description="Helical" evidence="11">
    <location>
        <begin position="235"/>
        <end position="256"/>
    </location>
</feature>
<dbReference type="PANTHER" id="PTHR30561">
    <property type="entry name" value="SMR FAMILY PROTON-DEPENDENT DRUG EFFLUX TRANSPORTER SUGE"/>
    <property type="match status" value="1"/>
</dbReference>
<feature type="domain" description="EamA" evidence="12">
    <location>
        <begin position="151"/>
        <end position="278"/>
    </location>
</feature>
<evidence type="ECO:0000256" key="6">
    <source>
        <dbReference type="ARBA" id="ARBA00022692"/>
    </source>
</evidence>
<dbReference type="GO" id="GO:0009245">
    <property type="term" value="P:lipid A biosynthetic process"/>
    <property type="evidence" value="ECO:0007669"/>
    <property type="project" value="UniProtKB-KW"/>
</dbReference>
<evidence type="ECO:0000313" key="14">
    <source>
        <dbReference type="Proteomes" id="UP000712673"/>
    </source>
</evidence>
<evidence type="ECO:0000259" key="12">
    <source>
        <dbReference type="Pfam" id="PF00892"/>
    </source>
</evidence>
<evidence type="ECO:0000256" key="1">
    <source>
        <dbReference type="ARBA" id="ARBA00004651"/>
    </source>
</evidence>
<feature type="transmembrane region" description="Helical" evidence="11">
    <location>
        <begin position="57"/>
        <end position="76"/>
    </location>
</feature>
<accession>A0A937W5Y8</accession>
<evidence type="ECO:0000313" key="13">
    <source>
        <dbReference type="EMBL" id="MBM3226044.1"/>
    </source>
</evidence>
<dbReference type="AlphaFoldDB" id="A0A937W5Y8"/>
<feature type="transmembrane region" description="Helical" evidence="11">
    <location>
        <begin position="33"/>
        <end position="50"/>
    </location>
</feature>
<sequence>MTVMVFLTVLLAAVLHAGWNFVAKQAAGNLGAMWLGVWLGAILSWPWAFLVHRVEPLTVAGLPYIIATGILHAWYFGFVAKAYMTGDISVVYPVARGTGVAGTAVVAWLCLGEHLSYMGLLGIIAVCAGTGLIGWQQRAQPGQATAYGHALLVGATIIGYASIDKLAVGQVHPVIYISGMFSLAALCLTPYVLRTHRAACLYAYQHLKLAIAVIGVGSLGTYLMILFTLRLGPVSYIIATREFAVVIGSLLGVFLLKERLTMRKGMGIAAITLGLVLIKTA</sequence>
<evidence type="ECO:0000256" key="4">
    <source>
        <dbReference type="ARBA" id="ARBA00022519"/>
    </source>
</evidence>
<keyword evidence="7" id="KW-0448">Lipopolysaccharide biosynthesis</keyword>
<evidence type="ECO:0000256" key="8">
    <source>
        <dbReference type="ARBA" id="ARBA00022989"/>
    </source>
</evidence>
<keyword evidence="4" id="KW-0997">Cell inner membrane</keyword>
<dbReference type="InterPro" id="IPR037185">
    <property type="entry name" value="EmrE-like"/>
</dbReference>
<dbReference type="GO" id="GO:0005886">
    <property type="term" value="C:plasma membrane"/>
    <property type="evidence" value="ECO:0007669"/>
    <property type="project" value="UniProtKB-SubCell"/>
</dbReference>
<keyword evidence="2" id="KW-1003">Cell membrane</keyword>
<evidence type="ECO:0000256" key="11">
    <source>
        <dbReference type="SAM" id="Phobius"/>
    </source>
</evidence>
<keyword evidence="3" id="KW-0444">Lipid biosynthesis</keyword>
<gene>
    <name evidence="13" type="ORF">FJZ47_19930</name>
</gene>
<dbReference type="Proteomes" id="UP000712673">
    <property type="component" value="Unassembled WGS sequence"/>
</dbReference>
<dbReference type="InterPro" id="IPR000390">
    <property type="entry name" value="Small_drug/metabolite_transptr"/>
</dbReference>
<keyword evidence="10 11" id="KW-0472">Membrane</keyword>
<feature type="transmembrane region" description="Helical" evidence="11">
    <location>
        <begin position="146"/>
        <end position="163"/>
    </location>
</feature>
<evidence type="ECO:0000256" key="2">
    <source>
        <dbReference type="ARBA" id="ARBA00022475"/>
    </source>
</evidence>
<feature type="transmembrane region" description="Helical" evidence="11">
    <location>
        <begin position="115"/>
        <end position="134"/>
    </location>
</feature>
<dbReference type="GO" id="GO:0022857">
    <property type="term" value="F:transmembrane transporter activity"/>
    <property type="evidence" value="ECO:0007669"/>
    <property type="project" value="InterPro"/>
</dbReference>
<dbReference type="InterPro" id="IPR000620">
    <property type="entry name" value="EamA_dom"/>
</dbReference>
<evidence type="ECO:0000256" key="7">
    <source>
        <dbReference type="ARBA" id="ARBA00022985"/>
    </source>
</evidence>
<evidence type="ECO:0000256" key="9">
    <source>
        <dbReference type="ARBA" id="ARBA00023098"/>
    </source>
</evidence>
<keyword evidence="5" id="KW-0441">Lipid A biosynthesis</keyword>
<dbReference type="Gene3D" id="1.10.3730.20">
    <property type="match status" value="2"/>
</dbReference>
<feature type="transmembrane region" description="Helical" evidence="11">
    <location>
        <begin position="175"/>
        <end position="193"/>
    </location>
</feature>
<dbReference type="EMBL" id="VGLS01000769">
    <property type="protein sequence ID" value="MBM3226044.1"/>
    <property type="molecule type" value="Genomic_DNA"/>
</dbReference>